<dbReference type="SUPFAM" id="SSF52540">
    <property type="entry name" value="P-loop containing nucleoside triphosphate hydrolases"/>
    <property type="match status" value="1"/>
</dbReference>
<dbReference type="GO" id="GO:0016301">
    <property type="term" value="F:kinase activity"/>
    <property type="evidence" value="ECO:0007669"/>
    <property type="project" value="UniProtKB-KW"/>
</dbReference>
<sequence>MILLGLTGDAGVGKDTVAQLLKEAGENVHFQVERIGFGDALYGLASKLSGIPIEYMQNREYKEEKVHMCFTEQSLIDASDYWDEIGIGSYGDFPYCISEWVHNDLLPKFGEPNILPDAVYSFYLSPRELLQLTGTELGRDRVDTDLWLNLVDQKISSACSDVIIITDVRFPNEIEYVKSSGGEIVQIVSSVKKFATKSTNHPSAQKLDYYDIKIDNTFEGLDKLAFTLSTELYPTLPLRFVDSLLEER</sequence>
<proteinExistence type="predicted"/>
<protein>
    <submittedName>
        <fullName evidence="1">Deoxynucleoside-5'-monophosphate kinase</fullName>
    </submittedName>
</protein>
<dbReference type="KEGG" id="vg:40097301"/>
<dbReference type="InterPro" id="IPR048444">
    <property type="entry name" value="DNMK"/>
</dbReference>
<dbReference type="Proteomes" id="UP000241842">
    <property type="component" value="Segment"/>
</dbReference>
<dbReference type="InterPro" id="IPR027417">
    <property type="entry name" value="P-loop_NTPase"/>
</dbReference>
<dbReference type="EMBL" id="MG030347">
    <property type="protein sequence ID" value="ATW69964.1"/>
    <property type="molecule type" value="Genomic_DNA"/>
</dbReference>
<evidence type="ECO:0000313" key="1">
    <source>
        <dbReference type="EMBL" id="ATW69964.1"/>
    </source>
</evidence>
<dbReference type="Gene3D" id="3.40.50.300">
    <property type="entry name" value="P-loop containing nucleotide triphosphate hydrolases"/>
    <property type="match status" value="2"/>
</dbReference>
<dbReference type="GeneID" id="40097301"/>
<dbReference type="Pfam" id="PF21448">
    <property type="entry name" value="DNMK"/>
    <property type="match status" value="1"/>
</dbReference>
<dbReference type="RefSeq" id="YP_009620648.1">
    <property type="nucleotide sequence ID" value="NC_042090.1"/>
</dbReference>
<accession>A0A2H4PRN6</accession>
<reference evidence="2" key="1">
    <citation type="submission" date="2017-10" db="EMBL/GenBank/DDBJ databases">
        <title>Isolation and characterization of a group of new proteus bacteriophages.</title>
        <authorList>
            <person name="Kozlova Y.N."/>
            <person name="Morozova V.V."/>
            <person name="Babkin I.V."/>
            <person name="Tikunova N.V."/>
            <person name="Bokovaya O.V."/>
            <person name="Shedko E.D."/>
        </authorList>
    </citation>
    <scope>NUCLEOTIDE SEQUENCE [LARGE SCALE GENOMIC DNA]</scope>
</reference>
<keyword evidence="1" id="KW-0418">Kinase</keyword>
<name>A0A2H4PRN6_9CAUD</name>
<evidence type="ECO:0000313" key="2">
    <source>
        <dbReference type="Proteomes" id="UP000241842"/>
    </source>
</evidence>
<organism evidence="1 2">
    <name type="scientific">Proteus phage PM135</name>
    <dbReference type="NCBI Taxonomy" id="2048008"/>
    <lineage>
        <taxon>Viruses</taxon>
        <taxon>Duplodnaviria</taxon>
        <taxon>Heunggongvirae</taxon>
        <taxon>Uroviricota</taxon>
        <taxon>Caudoviricetes</taxon>
        <taxon>Demerecviridae</taxon>
        <taxon>Novosibvirus</taxon>
        <taxon>Novosibvirus PM135</taxon>
    </lineage>
</organism>
<dbReference type="OrthoDB" id="9152at10239"/>
<keyword evidence="1" id="KW-0808">Transferase</keyword>
<keyword evidence="2" id="KW-1185">Reference proteome</keyword>